<dbReference type="RefSeq" id="WP_121364098.1">
    <property type="nucleotide sequence ID" value="NZ_RBXA01000001.1"/>
</dbReference>
<dbReference type="AlphaFoldDB" id="A0A495S5H7"/>
<keyword evidence="3" id="KW-1185">Reference proteome</keyword>
<feature type="domain" description="DUF5655" evidence="1">
    <location>
        <begin position="192"/>
        <end position="300"/>
    </location>
</feature>
<gene>
    <name evidence="2" type="ORF">BC952_0509</name>
</gene>
<accession>A0A495S5H7</accession>
<proteinExistence type="predicted"/>
<comment type="caution">
    <text evidence="2">The sequence shown here is derived from an EMBL/GenBank/DDBJ whole genome shotgun (WGS) entry which is preliminary data.</text>
</comment>
<sequence length="302" mass="34890">MNLFQITKTNNLNLIKEKPFKLEKEIQQLVENNLPELMGLEMVKSEFVIKGKRIDTLGYDMQSKAFVIIEYKRDKNASVVDQGFTYLSLMLENKADFVLSYNETLHKTIHSSAVDWSQTRVVFVSPSFTENQRLATNFKDIAIELWEIKRYENDLISINPIKKTKSAESIKPLTKQNSLIQAVTAEIKVYTEEDHLNGSLEEVAELYEWYKNAILNLSDDIEIVPKKLYIAFKKNKNIADIVILKKRLKIFINLKKGQLDDPKELMKDVSKTGHWGNGDYETIVNSTMNLEYIMSLIKQAIA</sequence>
<dbReference type="GO" id="GO:0003676">
    <property type="term" value="F:nucleic acid binding"/>
    <property type="evidence" value="ECO:0007669"/>
    <property type="project" value="InterPro"/>
</dbReference>
<dbReference type="EMBL" id="RBXA01000001">
    <property type="protein sequence ID" value="RKS94879.1"/>
    <property type="molecule type" value="Genomic_DNA"/>
</dbReference>
<protein>
    <submittedName>
        <fullName evidence="2">Putative transport protein</fullName>
    </submittedName>
</protein>
<organism evidence="2 3">
    <name type="scientific">Flavobacterium limicola</name>
    <dbReference type="NCBI Taxonomy" id="180441"/>
    <lineage>
        <taxon>Bacteria</taxon>
        <taxon>Pseudomonadati</taxon>
        <taxon>Bacteroidota</taxon>
        <taxon>Flavobacteriia</taxon>
        <taxon>Flavobacteriales</taxon>
        <taxon>Flavobacteriaceae</taxon>
        <taxon>Flavobacterium</taxon>
    </lineage>
</organism>
<dbReference type="OrthoDB" id="9798761at2"/>
<dbReference type="Proteomes" id="UP000280091">
    <property type="component" value="Unassembled WGS sequence"/>
</dbReference>
<reference evidence="2 3" key="1">
    <citation type="submission" date="2018-10" db="EMBL/GenBank/DDBJ databases">
        <title>Genomic Encyclopedia of Archaeal and Bacterial Type Strains, Phase II (KMG-II): from individual species to whole genera.</title>
        <authorList>
            <person name="Goeker M."/>
        </authorList>
    </citation>
    <scope>NUCLEOTIDE SEQUENCE [LARGE SCALE GENOMIC DNA]</scope>
    <source>
        <strain evidence="2 3">DSM 15094</strain>
    </source>
</reference>
<dbReference type="InterPro" id="IPR011856">
    <property type="entry name" value="tRNA_endonuc-like_dom_sf"/>
</dbReference>
<dbReference type="Pfam" id="PF18899">
    <property type="entry name" value="DUF5655"/>
    <property type="match status" value="1"/>
</dbReference>
<dbReference type="Gene3D" id="3.40.1350.10">
    <property type="match status" value="1"/>
</dbReference>
<evidence type="ECO:0000313" key="3">
    <source>
        <dbReference type="Proteomes" id="UP000280091"/>
    </source>
</evidence>
<dbReference type="InterPro" id="IPR043714">
    <property type="entry name" value="DUF5655"/>
</dbReference>
<evidence type="ECO:0000313" key="2">
    <source>
        <dbReference type="EMBL" id="RKS94879.1"/>
    </source>
</evidence>
<name>A0A495S5H7_9FLAO</name>
<evidence type="ECO:0000259" key="1">
    <source>
        <dbReference type="Pfam" id="PF18899"/>
    </source>
</evidence>